<dbReference type="Pfam" id="PF23639">
    <property type="entry name" value="DUF7146"/>
    <property type="match status" value="1"/>
</dbReference>
<organism evidence="9 10">
    <name type="scientific">Mesorhizobium wenxiniae</name>
    <dbReference type="NCBI Taxonomy" id="2014805"/>
    <lineage>
        <taxon>Bacteria</taxon>
        <taxon>Pseudomonadati</taxon>
        <taxon>Pseudomonadota</taxon>
        <taxon>Alphaproteobacteria</taxon>
        <taxon>Hyphomicrobiales</taxon>
        <taxon>Phyllobacteriaceae</taxon>
        <taxon>Mesorhizobium</taxon>
    </lineage>
</organism>
<keyword evidence="1" id="KW-0240">DNA-directed RNA polymerase</keyword>
<dbReference type="GO" id="GO:1990077">
    <property type="term" value="C:primosome complex"/>
    <property type="evidence" value="ECO:0007669"/>
    <property type="project" value="UniProtKB-KW"/>
</dbReference>
<dbReference type="InterPro" id="IPR036977">
    <property type="entry name" value="DNA_primase_Znf_CHC2"/>
</dbReference>
<feature type="domain" description="DUF7146" evidence="8">
    <location>
        <begin position="93"/>
        <end position="194"/>
    </location>
</feature>
<evidence type="ECO:0000256" key="5">
    <source>
        <dbReference type="ARBA" id="ARBA00022705"/>
    </source>
</evidence>
<keyword evidence="10" id="KW-1185">Reference proteome</keyword>
<reference evidence="9 10" key="1">
    <citation type="submission" date="2017-08" db="EMBL/GenBank/DDBJ databases">
        <title>Mesorhizobium wenxinae sp. nov., a novel rhizobial species isolated from root nodules of chickpea (Cicer arietinum L.).</title>
        <authorList>
            <person name="Zhang J."/>
        </authorList>
    </citation>
    <scope>NUCLEOTIDE SEQUENCE [LARGE SCALE GENOMIC DNA]</scope>
    <source>
        <strain evidence="10">WYCCWR 10019</strain>
    </source>
</reference>
<evidence type="ECO:0000256" key="2">
    <source>
        <dbReference type="ARBA" id="ARBA00022515"/>
    </source>
</evidence>
<keyword evidence="5" id="KW-0235">DNA replication</keyword>
<sequence>MTAETIAKALGGHRAGATWMARCPVHDDRSPSLSISAGKDGKVLVRCHAGCEQRDVIAALQERGLWQTTGRVLGTVRNHRRRIAEELDADALKRSEAALPIWQASQAAEGTPIATYLRSRGLDLPPSPAVRFHAGLKHPSGGVWPAMVALVTHGATGSPIAVHRTFLARDGGGKAPVDPAKMMLGPCRGGAIRLGEPGAVLMIGEGIETCLAAMQATGNTAWAALSTSGLRSLDLPRDVRDVIVLADGDEPGEAAAQDCARRWRREGRRVRIARPPQGMDFNDLLQLGTPSFMEGAR</sequence>
<dbReference type="Proteomes" id="UP000215931">
    <property type="component" value="Unassembled WGS sequence"/>
</dbReference>
<dbReference type="CDD" id="cd01029">
    <property type="entry name" value="TOPRIM_primases"/>
    <property type="match status" value="1"/>
</dbReference>
<evidence type="ECO:0000256" key="4">
    <source>
        <dbReference type="ARBA" id="ARBA00022695"/>
    </source>
</evidence>
<dbReference type="AlphaFoldDB" id="A0A271K7R8"/>
<dbReference type="SUPFAM" id="SSF57783">
    <property type="entry name" value="Zinc beta-ribbon"/>
    <property type="match status" value="1"/>
</dbReference>
<dbReference type="Gene3D" id="3.90.580.10">
    <property type="entry name" value="Zinc finger, CHC2-type domain"/>
    <property type="match status" value="1"/>
</dbReference>
<name>A0A271K7R8_9HYPH</name>
<dbReference type="GO" id="GO:0000428">
    <property type="term" value="C:DNA-directed RNA polymerase complex"/>
    <property type="evidence" value="ECO:0007669"/>
    <property type="project" value="UniProtKB-KW"/>
</dbReference>
<comment type="caution">
    <text evidence="9">The sequence shown here is derived from an EMBL/GenBank/DDBJ whole genome shotgun (WGS) entry which is preliminary data.</text>
</comment>
<dbReference type="GO" id="GO:0003677">
    <property type="term" value="F:DNA binding"/>
    <property type="evidence" value="ECO:0007669"/>
    <property type="project" value="InterPro"/>
</dbReference>
<proteinExistence type="predicted"/>
<dbReference type="InterPro" id="IPR034154">
    <property type="entry name" value="TOPRIM_DnaG/twinkle"/>
</dbReference>
<gene>
    <name evidence="9" type="ORF">CIT31_31765</name>
</gene>
<keyword evidence="2" id="KW-0639">Primosome</keyword>
<dbReference type="Pfam" id="PF13362">
    <property type="entry name" value="Toprim_3"/>
    <property type="match status" value="1"/>
</dbReference>
<dbReference type="RefSeq" id="WP_095521767.1">
    <property type="nucleotide sequence ID" value="NZ_NPKH01000039.1"/>
</dbReference>
<dbReference type="GO" id="GO:0006269">
    <property type="term" value="P:DNA replication, synthesis of primer"/>
    <property type="evidence" value="ECO:0007669"/>
    <property type="project" value="UniProtKB-KW"/>
</dbReference>
<protein>
    <submittedName>
        <fullName evidence="9">Virulence-associated protein E</fullName>
    </submittedName>
</protein>
<evidence type="ECO:0000313" key="9">
    <source>
        <dbReference type="EMBL" id="PAP91796.1"/>
    </source>
</evidence>
<accession>A0A271K7R8</accession>
<dbReference type="OrthoDB" id="9811157at2"/>
<keyword evidence="4" id="KW-0548">Nucleotidyltransferase</keyword>
<evidence type="ECO:0000256" key="6">
    <source>
        <dbReference type="ARBA" id="ARBA00023163"/>
    </source>
</evidence>
<evidence type="ECO:0000313" key="10">
    <source>
        <dbReference type="Proteomes" id="UP000215931"/>
    </source>
</evidence>
<dbReference type="Gene3D" id="3.40.1360.10">
    <property type="match status" value="1"/>
</dbReference>
<dbReference type="GO" id="GO:0008270">
    <property type="term" value="F:zinc ion binding"/>
    <property type="evidence" value="ECO:0007669"/>
    <property type="project" value="InterPro"/>
</dbReference>
<evidence type="ECO:0000256" key="3">
    <source>
        <dbReference type="ARBA" id="ARBA00022679"/>
    </source>
</evidence>
<dbReference type="InterPro" id="IPR055570">
    <property type="entry name" value="DUF7146"/>
</dbReference>
<keyword evidence="3" id="KW-0808">Transferase</keyword>
<evidence type="ECO:0000259" key="7">
    <source>
        <dbReference type="Pfam" id="PF13362"/>
    </source>
</evidence>
<feature type="domain" description="Toprim" evidence="7">
    <location>
        <begin position="201"/>
        <end position="287"/>
    </location>
</feature>
<dbReference type="SUPFAM" id="SSF56731">
    <property type="entry name" value="DNA primase core"/>
    <property type="match status" value="1"/>
</dbReference>
<evidence type="ECO:0000256" key="1">
    <source>
        <dbReference type="ARBA" id="ARBA00022478"/>
    </source>
</evidence>
<dbReference type="EMBL" id="NPKH01000039">
    <property type="protein sequence ID" value="PAP91796.1"/>
    <property type="molecule type" value="Genomic_DNA"/>
</dbReference>
<evidence type="ECO:0000259" key="8">
    <source>
        <dbReference type="Pfam" id="PF23639"/>
    </source>
</evidence>
<dbReference type="GO" id="GO:0016779">
    <property type="term" value="F:nucleotidyltransferase activity"/>
    <property type="evidence" value="ECO:0007669"/>
    <property type="project" value="UniProtKB-KW"/>
</dbReference>
<keyword evidence="6" id="KW-0804">Transcription</keyword>
<dbReference type="InterPro" id="IPR006171">
    <property type="entry name" value="TOPRIM_dom"/>
</dbReference>